<protein>
    <submittedName>
        <fullName evidence="8">RDD family protein</fullName>
    </submittedName>
</protein>
<evidence type="ECO:0000259" key="7">
    <source>
        <dbReference type="Pfam" id="PF06271"/>
    </source>
</evidence>
<keyword evidence="4 6" id="KW-1133">Transmembrane helix</keyword>
<keyword evidence="3 6" id="KW-0812">Transmembrane</keyword>
<evidence type="ECO:0000313" key="9">
    <source>
        <dbReference type="Proteomes" id="UP000618818"/>
    </source>
</evidence>
<evidence type="ECO:0000256" key="5">
    <source>
        <dbReference type="ARBA" id="ARBA00023136"/>
    </source>
</evidence>
<keyword evidence="2" id="KW-1003">Cell membrane</keyword>
<feature type="transmembrane region" description="Helical" evidence="6">
    <location>
        <begin position="62"/>
        <end position="84"/>
    </location>
</feature>
<name>A0ABR8NFK5_9ACTN</name>
<dbReference type="PANTHER" id="PTHR36115">
    <property type="entry name" value="PROLINE-RICH ANTIGEN HOMOLOG-RELATED"/>
    <property type="match status" value="1"/>
</dbReference>
<accession>A0ABR8NFK5</accession>
<dbReference type="Proteomes" id="UP000618818">
    <property type="component" value="Unassembled WGS sequence"/>
</dbReference>
<dbReference type="InterPro" id="IPR051791">
    <property type="entry name" value="Pra-immunoreactive"/>
</dbReference>
<evidence type="ECO:0000313" key="8">
    <source>
        <dbReference type="EMBL" id="MBD3926506.1"/>
    </source>
</evidence>
<comment type="subcellular location">
    <subcellularLocation>
        <location evidence="1">Cell membrane</location>
        <topology evidence="1">Multi-pass membrane protein</topology>
    </subcellularLocation>
</comment>
<evidence type="ECO:0000256" key="4">
    <source>
        <dbReference type="ARBA" id="ARBA00022989"/>
    </source>
</evidence>
<reference evidence="8 9" key="1">
    <citation type="submission" date="2020-09" db="EMBL/GenBank/DDBJ databases">
        <title>novel species in genus Nocardioides.</title>
        <authorList>
            <person name="Zhang G."/>
        </authorList>
    </citation>
    <scope>NUCLEOTIDE SEQUENCE [LARGE SCALE GENOMIC DNA]</scope>
    <source>
        <strain evidence="8 9">KCTC 39551</strain>
    </source>
</reference>
<keyword evidence="9" id="KW-1185">Reference proteome</keyword>
<proteinExistence type="predicted"/>
<feature type="transmembrane region" description="Helical" evidence="6">
    <location>
        <begin position="110"/>
        <end position="129"/>
    </location>
</feature>
<evidence type="ECO:0000256" key="6">
    <source>
        <dbReference type="SAM" id="Phobius"/>
    </source>
</evidence>
<dbReference type="RefSeq" id="WP_191196374.1">
    <property type="nucleotide sequence ID" value="NZ_JACXYZ010000003.1"/>
</dbReference>
<feature type="domain" description="RDD" evidence="7">
    <location>
        <begin position="16"/>
        <end position="140"/>
    </location>
</feature>
<sequence>MVSVPREARSYQGTSAGVVTRLAAGIIDVLLVAVALAGSYAAWAALRFVLEPRDFRMPDPSLLWVVIAFFAYLVPYLTVTWWMAGRSIGDHLWGIRVTSRNGSQLGLVRAFARAAMCAAFPVGLLWCAVDRDRRAIHDLVLRTSVIYDWMTHPSARWGARQAAD</sequence>
<dbReference type="EMBL" id="JACXYZ010000003">
    <property type="protein sequence ID" value="MBD3926506.1"/>
    <property type="molecule type" value="Genomic_DNA"/>
</dbReference>
<comment type="caution">
    <text evidence="8">The sequence shown here is derived from an EMBL/GenBank/DDBJ whole genome shotgun (WGS) entry which is preliminary data.</text>
</comment>
<evidence type="ECO:0000256" key="3">
    <source>
        <dbReference type="ARBA" id="ARBA00022692"/>
    </source>
</evidence>
<evidence type="ECO:0000256" key="2">
    <source>
        <dbReference type="ARBA" id="ARBA00022475"/>
    </source>
</evidence>
<gene>
    <name evidence="8" type="ORF">IEZ26_17920</name>
</gene>
<dbReference type="Pfam" id="PF06271">
    <property type="entry name" value="RDD"/>
    <property type="match status" value="1"/>
</dbReference>
<organism evidence="8 9">
    <name type="scientific">Nocardioides cavernae</name>
    <dbReference type="NCBI Taxonomy" id="1921566"/>
    <lineage>
        <taxon>Bacteria</taxon>
        <taxon>Bacillati</taxon>
        <taxon>Actinomycetota</taxon>
        <taxon>Actinomycetes</taxon>
        <taxon>Propionibacteriales</taxon>
        <taxon>Nocardioidaceae</taxon>
        <taxon>Nocardioides</taxon>
    </lineage>
</organism>
<keyword evidence="5 6" id="KW-0472">Membrane</keyword>
<dbReference type="InterPro" id="IPR010432">
    <property type="entry name" value="RDD"/>
</dbReference>
<feature type="transmembrane region" description="Helical" evidence="6">
    <location>
        <begin position="22"/>
        <end position="50"/>
    </location>
</feature>
<evidence type="ECO:0000256" key="1">
    <source>
        <dbReference type="ARBA" id="ARBA00004651"/>
    </source>
</evidence>